<dbReference type="PANTHER" id="PTHR30346:SF29">
    <property type="entry name" value="LYSR SUBSTRATE-BINDING"/>
    <property type="match status" value="1"/>
</dbReference>
<dbReference type="Proteomes" id="UP001209654">
    <property type="component" value="Unassembled WGS sequence"/>
</dbReference>
<evidence type="ECO:0000256" key="2">
    <source>
        <dbReference type="ARBA" id="ARBA00023015"/>
    </source>
</evidence>
<reference evidence="6 7" key="1">
    <citation type="journal article" date="2023" name="Int. J. Syst. Evol. Microbiol.">
        <title>Arthrobacter mangrovi sp. nov., an actinobacterium isolated from the rhizosphere of a mangrove.</title>
        <authorList>
            <person name="Hamada M."/>
            <person name="Saitou S."/>
            <person name="Enomoto N."/>
            <person name="Nanri K."/>
            <person name="Hidaka K."/>
            <person name="Miura T."/>
            <person name="Tamura T."/>
        </authorList>
    </citation>
    <scope>NUCLEOTIDE SEQUENCE [LARGE SCALE GENOMIC DNA]</scope>
    <source>
        <strain evidence="6 7">NBRC 112813</strain>
    </source>
</reference>
<proteinExistence type="inferred from homology"/>
<evidence type="ECO:0000313" key="7">
    <source>
        <dbReference type="Proteomes" id="UP001209654"/>
    </source>
</evidence>
<dbReference type="EMBL" id="BRVS01000004">
    <property type="protein sequence ID" value="GLB66529.1"/>
    <property type="molecule type" value="Genomic_DNA"/>
</dbReference>
<protein>
    <submittedName>
        <fullName evidence="6">LysR family transcriptional regulator</fullName>
    </submittedName>
</protein>
<evidence type="ECO:0000256" key="4">
    <source>
        <dbReference type="ARBA" id="ARBA00023163"/>
    </source>
</evidence>
<comment type="caution">
    <text evidence="6">The sequence shown here is derived from an EMBL/GenBank/DDBJ whole genome shotgun (WGS) entry which is preliminary data.</text>
</comment>
<feature type="domain" description="HTH lysR-type" evidence="5">
    <location>
        <begin position="1"/>
        <end position="58"/>
    </location>
</feature>
<dbReference type="InterPro" id="IPR036390">
    <property type="entry name" value="WH_DNA-bd_sf"/>
</dbReference>
<evidence type="ECO:0000259" key="5">
    <source>
        <dbReference type="PROSITE" id="PS50931"/>
    </source>
</evidence>
<dbReference type="Gene3D" id="1.10.10.10">
    <property type="entry name" value="Winged helix-like DNA-binding domain superfamily/Winged helix DNA-binding domain"/>
    <property type="match status" value="1"/>
</dbReference>
<comment type="similarity">
    <text evidence="1">Belongs to the LysR transcriptional regulatory family.</text>
</comment>
<dbReference type="Pfam" id="PF00126">
    <property type="entry name" value="HTH_1"/>
    <property type="match status" value="1"/>
</dbReference>
<dbReference type="InterPro" id="IPR000847">
    <property type="entry name" value="LysR_HTH_N"/>
</dbReference>
<organism evidence="6 7">
    <name type="scientific">Arthrobacter mangrovi</name>
    <dbReference type="NCBI Taxonomy" id="2966350"/>
    <lineage>
        <taxon>Bacteria</taxon>
        <taxon>Bacillati</taxon>
        <taxon>Actinomycetota</taxon>
        <taxon>Actinomycetes</taxon>
        <taxon>Micrococcales</taxon>
        <taxon>Micrococcaceae</taxon>
        <taxon>Arthrobacter</taxon>
    </lineage>
</organism>
<keyword evidence="2" id="KW-0805">Transcription regulation</keyword>
<dbReference type="SUPFAM" id="SSF46785">
    <property type="entry name" value="Winged helix' DNA-binding domain"/>
    <property type="match status" value="1"/>
</dbReference>
<dbReference type="InterPro" id="IPR036388">
    <property type="entry name" value="WH-like_DNA-bd_sf"/>
</dbReference>
<accession>A0ABQ5MRC5</accession>
<dbReference type="PANTHER" id="PTHR30346">
    <property type="entry name" value="TRANSCRIPTIONAL DUAL REGULATOR HCAR-RELATED"/>
    <property type="match status" value="1"/>
</dbReference>
<dbReference type="RefSeq" id="WP_264794681.1">
    <property type="nucleotide sequence ID" value="NZ_BRVS01000004.1"/>
</dbReference>
<keyword evidence="7" id="KW-1185">Reference proteome</keyword>
<evidence type="ECO:0000256" key="1">
    <source>
        <dbReference type="ARBA" id="ARBA00009437"/>
    </source>
</evidence>
<keyword evidence="3" id="KW-0238">DNA-binding</keyword>
<evidence type="ECO:0000256" key="3">
    <source>
        <dbReference type="ARBA" id="ARBA00023125"/>
    </source>
</evidence>
<gene>
    <name evidence="6" type="ORF">AHIS1636_09680</name>
</gene>
<evidence type="ECO:0000313" key="6">
    <source>
        <dbReference type="EMBL" id="GLB66529.1"/>
    </source>
</evidence>
<keyword evidence="4" id="KW-0804">Transcription</keyword>
<dbReference type="PROSITE" id="PS50931">
    <property type="entry name" value="HTH_LYSR"/>
    <property type="match status" value="1"/>
</dbReference>
<dbReference type="Pfam" id="PF03466">
    <property type="entry name" value="LysR_substrate"/>
    <property type="match status" value="1"/>
</dbReference>
<dbReference type="InterPro" id="IPR005119">
    <property type="entry name" value="LysR_subst-bd"/>
</dbReference>
<name>A0ABQ5MRC5_9MICC</name>
<sequence>MDTKRLRTFLELSRSGSMREVADLLGTNTSTVSQQMAVLAREAGAVLLEPSGRGVRLTPAGRRLAAHAVTILTAVDAARADLQPGAEPAGTVRVAGFATAIRRSLMPIIQATAARHPSLQVTVHEHEPAEAIQMLLADEVDLALTYDYSLAALAADPRLDLTPLWSTPWGLGVPLDAAGHGRGRGSSPAVFAAYRERDWIGNSRNRADADVLRIIGSLAGFEPRIRHEADSLDLVEDLIVADMGIGLLPGDRKPGPGVAILSLNQPEVVLRAYAQTRKGRSTWPPLRYVLDRLIESSEG</sequence>
<dbReference type="Gene3D" id="3.40.190.10">
    <property type="entry name" value="Periplasmic binding protein-like II"/>
    <property type="match status" value="2"/>
</dbReference>
<dbReference type="SUPFAM" id="SSF53850">
    <property type="entry name" value="Periplasmic binding protein-like II"/>
    <property type="match status" value="1"/>
</dbReference>